<dbReference type="EMBL" id="JAABLP010000013">
    <property type="protein sequence ID" value="NBN66079.1"/>
    <property type="molecule type" value="Genomic_DNA"/>
</dbReference>
<evidence type="ECO:0000313" key="1">
    <source>
        <dbReference type="EMBL" id="NBN66079.1"/>
    </source>
</evidence>
<accession>A0ABW9ZMF6</accession>
<evidence type="ECO:0000313" key="2">
    <source>
        <dbReference type="Proteomes" id="UP000541347"/>
    </source>
</evidence>
<dbReference type="Proteomes" id="UP000541347">
    <property type="component" value="Unassembled WGS sequence"/>
</dbReference>
<proteinExistence type="predicted"/>
<reference evidence="1 2" key="1">
    <citation type="submission" date="2020-01" db="EMBL/GenBank/DDBJ databases">
        <authorList>
            <person name="Peng S.Y."/>
            <person name="Li J."/>
            <person name="Wang M."/>
            <person name="Wang L."/>
            <person name="Wang C.Q."/>
            <person name="Wang J.R."/>
        </authorList>
    </citation>
    <scope>NUCLEOTIDE SEQUENCE [LARGE SCALE GENOMIC DNA]</scope>
    <source>
        <strain evidence="1 2">XCT-34</strain>
    </source>
</reference>
<gene>
    <name evidence="1" type="ORF">GWI71_20550</name>
</gene>
<name>A0ABW9ZMF6_9HYPH</name>
<protein>
    <submittedName>
        <fullName evidence="1">Transposase</fullName>
    </submittedName>
</protein>
<sequence>MANCVLHGAKGYDSDRIRRTIETRGSLPNIPSRITSKREACFSPCLYKSGDVIERMFGRLQEFRRIAIR</sequence>
<comment type="caution">
    <text evidence="1">The sequence shown here is derived from an EMBL/GenBank/DDBJ whole genome shotgun (WGS) entry which is preliminary data.</text>
</comment>
<keyword evidence="2" id="KW-1185">Reference proteome</keyword>
<organism evidence="1 2">
    <name type="scientific">Pannonibacter tanglangensis</name>
    <dbReference type="NCBI Taxonomy" id="2750084"/>
    <lineage>
        <taxon>Bacteria</taxon>
        <taxon>Pseudomonadati</taxon>
        <taxon>Pseudomonadota</taxon>
        <taxon>Alphaproteobacteria</taxon>
        <taxon>Hyphomicrobiales</taxon>
        <taxon>Stappiaceae</taxon>
        <taxon>Pannonibacter</taxon>
    </lineage>
</organism>